<dbReference type="InterPro" id="IPR001387">
    <property type="entry name" value="Cro/C1-type_HTH"/>
</dbReference>
<protein>
    <submittedName>
        <fullName evidence="2">Transcriptional regulator with XRE-family HTH domain</fullName>
    </submittedName>
</protein>
<organism evidence="2 3">
    <name type="scientific">Actinomycetospora corticicola</name>
    <dbReference type="NCBI Taxonomy" id="663602"/>
    <lineage>
        <taxon>Bacteria</taxon>
        <taxon>Bacillati</taxon>
        <taxon>Actinomycetota</taxon>
        <taxon>Actinomycetes</taxon>
        <taxon>Pseudonocardiales</taxon>
        <taxon>Pseudonocardiaceae</taxon>
        <taxon>Actinomycetospora</taxon>
    </lineage>
</organism>
<feature type="domain" description="HTH cro/C1-type" evidence="1">
    <location>
        <begin position="20"/>
        <end position="87"/>
    </location>
</feature>
<sequence>MSRAIGGEQDMSGVENCPSLKALRQQRRWTQRFVAEQLQALAFHKYKDRSAAVNADMVSKWERGEKGVSPFYCDLLCTLFESDAATLGLPVAAPPPTTSSMVASEHGADIDLAGAMQETSALLSQLGPAAVLLEPRMVDVWRSEAMRRRTLLKLAGLAPVAPAVSKLGGRSTSSAVASIRDLDDLADRYQTLYHSARPATLIQPVLAHLETVGDAVRSARDAVSRTKLLANRARVSLLAGRLSFFDLDDPMSARGYYNLSVEAASEAGDRHQAAAALGHMAFIPAAEYGMSAALQYLDGAKSQVERDPHGPLTSWVHAIESEFHSHAGNHGAALRAIDEAKAAYASTALQRDLRWFDYFDENRLAGFAGYANLQAGRYDDAATELHDALDLPMSAIKQRSVFLADLATVHHYAGDLDRACQIAGDAADELRRAGYAPGVGRLREFHDLVSPHSSTQAVRVFSERLAALQLEEA</sequence>
<evidence type="ECO:0000313" key="2">
    <source>
        <dbReference type="EMBL" id="NYD34349.1"/>
    </source>
</evidence>
<dbReference type="GO" id="GO:0003677">
    <property type="term" value="F:DNA binding"/>
    <property type="evidence" value="ECO:0007669"/>
    <property type="project" value="InterPro"/>
</dbReference>
<accession>A0A7Y9DS29</accession>
<reference evidence="2 3" key="1">
    <citation type="submission" date="2020-07" db="EMBL/GenBank/DDBJ databases">
        <title>Sequencing the genomes of 1000 actinobacteria strains.</title>
        <authorList>
            <person name="Klenk H.-P."/>
        </authorList>
    </citation>
    <scope>NUCLEOTIDE SEQUENCE [LARGE SCALE GENOMIC DNA]</scope>
    <source>
        <strain evidence="2 3">DSM 45772</strain>
    </source>
</reference>
<dbReference type="PROSITE" id="PS50943">
    <property type="entry name" value="HTH_CROC1"/>
    <property type="match status" value="1"/>
</dbReference>
<dbReference type="EMBL" id="JACCBN010000001">
    <property type="protein sequence ID" value="NYD34349.1"/>
    <property type="molecule type" value="Genomic_DNA"/>
</dbReference>
<comment type="caution">
    <text evidence="2">The sequence shown here is derived from an EMBL/GenBank/DDBJ whole genome shotgun (WGS) entry which is preliminary data.</text>
</comment>
<dbReference type="Proteomes" id="UP000535890">
    <property type="component" value="Unassembled WGS sequence"/>
</dbReference>
<keyword evidence="3" id="KW-1185">Reference proteome</keyword>
<name>A0A7Y9DS29_9PSEU</name>
<dbReference type="Gene3D" id="1.10.260.40">
    <property type="entry name" value="lambda repressor-like DNA-binding domains"/>
    <property type="match status" value="1"/>
</dbReference>
<gene>
    <name evidence="2" type="ORF">BJ983_000451</name>
</gene>
<dbReference type="CDD" id="cd00093">
    <property type="entry name" value="HTH_XRE"/>
    <property type="match status" value="1"/>
</dbReference>
<dbReference type="RefSeq" id="WP_179792309.1">
    <property type="nucleotide sequence ID" value="NZ_BAABHP010000030.1"/>
</dbReference>
<evidence type="ECO:0000313" key="3">
    <source>
        <dbReference type="Proteomes" id="UP000535890"/>
    </source>
</evidence>
<dbReference type="InterPro" id="IPR010982">
    <property type="entry name" value="Lambda_DNA-bd_dom_sf"/>
</dbReference>
<evidence type="ECO:0000259" key="1">
    <source>
        <dbReference type="PROSITE" id="PS50943"/>
    </source>
</evidence>
<dbReference type="AlphaFoldDB" id="A0A7Y9DS29"/>
<proteinExistence type="predicted"/>